<dbReference type="PANTHER" id="PTHR47403">
    <property type="entry name" value="LOC100145250 PROTEIN"/>
    <property type="match status" value="1"/>
</dbReference>
<protein>
    <recommendedName>
        <fullName evidence="1">Histidine N-acetyltransferase C-terminal domain-containing protein</fullName>
    </recommendedName>
</protein>
<reference evidence="2 3" key="1">
    <citation type="journal article" date="2018" name="Sci. Rep.">
        <title>Comparative analysis of the Pocillopora damicornis genome highlights role of immune system in coral evolution.</title>
        <authorList>
            <person name="Cunning R."/>
            <person name="Bay R.A."/>
            <person name="Gillette P."/>
            <person name="Baker A.C."/>
            <person name="Traylor-Knowles N."/>
        </authorList>
    </citation>
    <scope>NUCLEOTIDE SEQUENCE [LARGE SCALE GENOMIC DNA]</scope>
    <source>
        <strain evidence="2">RSMAS</strain>
        <tissue evidence="2">Whole animal</tissue>
    </source>
</reference>
<evidence type="ECO:0000313" key="3">
    <source>
        <dbReference type="Proteomes" id="UP000275408"/>
    </source>
</evidence>
<evidence type="ECO:0000259" key="1">
    <source>
        <dbReference type="Pfam" id="PF24066"/>
    </source>
</evidence>
<dbReference type="OrthoDB" id="5950117at2759"/>
<keyword evidence="3" id="KW-1185">Reference proteome</keyword>
<evidence type="ECO:0000313" key="2">
    <source>
        <dbReference type="EMBL" id="RMX59043.1"/>
    </source>
</evidence>
<dbReference type="Proteomes" id="UP000275408">
    <property type="component" value="Unassembled WGS sequence"/>
</dbReference>
<dbReference type="EMBL" id="RCHS01000400">
    <property type="protein sequence ID" value="RMX59043.1"/>
    <property type="molecule type" value="Genomic_DNA"/>
</dbReference>
<dbReference type="InterPro" id="IPR056483">
    <property type="entry name" value="Hisat_C"/>
</dbReference>
<gene>
    <name evidence="2" type="ORF">pdam_00010005</name>
</gene>
<accession>A0A3M6UZD4</accession>
<sequence>MISKLFHRLGLSTTLLYRKDCLLRSKKKSFLSRLEEGQVSVRLANANDYDEILELSQNIKDTFDYFPFRFHKWLAEPDKIAVQGVQNSSQKHKIRDKELLDYDFLTYKVDPEQVNFEHKLQNCSKLRPCPKEDSLFPNNILVIDWQPFEAIPSNIGYIAQDRDRYFVDSSNGCQSQLHPSSFSLGRFVQVVCGMVWSSTIYAKDSELCQSHVIHQLMSANQTAKGNFLFSTEVLNDIPGVTRINDEEPFQKMFIFEAIDSTSSPYKFKKWLAEPNRITMVAEKGSKMVGFMRCSVVDGNESMFFDWPYPGRNSYFGAFKAQDEIARIRKRKRGRNMLNRSRNTTDNLCFRYRFRDVFSRFRCCVYNGTGPLLRKHNGNMELHPTKLSQRKSILDTSYKTAPNLCCKQRVHSSLFSNNILVFDRHILKLSHPVSITSYRIRIDIKSSGFHVSLTSMIKVKDSKLCLSVLM</sequence>
<dbReference type="Pfam" id="PF24066">
    <property type="entry name" value="Hisat_C"/>
    <property type="match status" value="1"/>
</dbReference>
<comment type="caution">
    <text evidence="2">The sequence shown here is derived from an EMBL/GenBank/DDBJ whole genome shotgun (WGS) entry which is preliminary data.</text>
</comment>
<dbReference type="PANTHER" id="PTHR47403:SF6">
    <property type="entry name" value="N-ACETYLTRANSFERASE DOMAIN-CONTAINING PROTEIN"/>
    <property type="match status" value="1"/>
</dbReference>
<dbReference type="AlphaFoldDB" id="A0A3M6UZD4"/>
<name>A0A3M6UZD4_POCDA</name>
<proteinExistence type="predicted"/>
<feature type="domain" description="Histidine N-acetyltransferase C-terminal" evidence="1">
    <location>
        <begin position="133"/>
        <end position="231"/>
    </location>
</feature>
<organism evidence="2 3">
    <name type="scientific">Pocillopora damicornis</name>
    <name type="common">Cauliflower coral</name>
    <name type="synonym">Millepora damicornis</name>
    <dbReference type="NCBI Taxonomy" id="46731"/>
    <lineage>
        <taxon>Eukaryota</taxon>
        <taxon>Metazoa</taxon>
        <taxon>Cnidaria</taxon>
        <taxon>Anthozoa</taxon>
        <taxon>Hexacorallia</taxon>
        <taxon>Scleractinia</taxon>
        <taxon>Astrocoeniina</taxon>
        <taxon>Pocilloporidae</taxon>
        <taxon>Pocillopora</taxon>
    </lineage>
</organism>